<proteinExistence type="predicted"/>
<comment type="caution">
    <text evidence="1">The sequence shown here is derived from an EMBL/GenBank/DDBJ whole genome shotgun (WGS) entry which is preliminary data.</text>
</comment>
<reference evidence="1 2" key="1">
    <citation type="submission" date="2015-11" db="EMBL/GenBank/DDBJ databases">
        <authorList>
            <person name="Nicholson A.C."/>
            <person name="Humrighouse B.W."/>
            <person name="Graziano J."/>
            <person name="Lasker B."/>
            <person name="Whitney A.M."/>
            <person name="Mcquiston J.R."/>
        </authorList>
    </citation>
    <scope>NUCLEOTIDE SEQUENCE [LARGE SCALE GENOMIC DNA]</scope>
    <source>
        <strain evidence="1 2">G4071</strain>
    </source>
</reference>
<evidence type="ECO:0000313" key="2">
    <source>
        <dbReference type="Proteomes" id="UP000064412"/>
    </source>
</evidence>
<gene>
    <name evidence="1" type="ORF">ATB95_08235</name>
</gene>
<name>A0ABD4DQU1_ELIMR</name>
<evidence type="ECO:0000313" key="1">
    <source>
        <dbReference type="EMBL" id="KUY20875.1"/>
    </source>
</evidence>
<dbReference type="EMBL" id="LNOI01000001">
    <property type="protein sequence ID" value="KUY20875.1"/>
    <property type="molecule type" value="Genomic_DNA"/>
</dbReference>
<sequence>MKRLEEIKNEYALELSEIYKRTFTNWNEMLDTDYERGTGVSKVYDIEQLMDEVAKRYAREVAQASLEKAAENAKTKKVLGITKRFSGSALVSRTIVDKESITNQSNIIML</sequence>
<accession>A0ABD4DQU1</accession>
<dbReference type="RefSeq" id="WP_059344510.1">
    <property type="nucleotide sequence ID" value="NZ_JAMBNF010000004.1"/>
</dbReference>
<dbReference type="AlphaFoldDB" id="A0ABD4DQU1"/>
<protein>
    <submittedName>
        <fullName evidence="1">Uncharacterized protein</fullName>
    </submittedName>
</protein>
<organism evidence="1 2">
    <name type="scientific">Elizabethkingia miricola</name>
    <name type="common">Chryseobacterium miricola</name>
    <dbReference type="NCBI Taxonomy" id="172045"/>
    <lineage>
        <taxon>Bacteria</taxon>
        <taxon>Pseudomonadati</taxon>
        <taxon>Bacteroidota</taxon>
        <taxon>Flavobacteriia</taxon>
        <taxon>Flavobacteriales</taxon>
        <taxon>Weeksellaceae</taxon>
        <taxon>Elizabethkingia</taxon>
    </lineage>
</organism>
<dbReference type="Proteomes" id="UP000064412">
    <property type="component" value="Unassembled WGS sequence"/>
</dbReference>